<dbReference type="GO" id="GO:0006508">
    <property type="term" value="P:proteolysis"/>
    <property type="evidence" value="ECO:0007669"/>
    <property type="project" value="UniProtKB-KW"/>
</dbReference>
<dbReference type="InterPro" id="IPR001314">
    <property type="entry name" value="Peptidase_S1A"/>
</dbReference>
<evidence type="ECO:0000256" key="1">
    <source>
        <dbReference type="ARBA" id="ARBA00023157"/>
    </source>
</evidence>
<dbReference type="GO" id="GO:0008233">
    <property type="term" value="F:peptidase activity"/>
    <property type="evidence" value="ECO:0007669"/>
    <property type="project" value="UniProtKB-KW"/>
</dbReference>
<protein>
    <submittedName>
        <fullName evidence="6">Serine protease grass isoform X3</fullName>
    </submittedName>
</protein>
<feature type="signal peptide" evidence="3">
    <location>
        <begin position="1"/>
        <end position="17"/>
    </location>
</feature>
<evidence type="ECO:0000256" key="3">
    <source>
        <dbReference type="SAM" id="SignalP"/>
    </source>
</evidence>
<evidence type="ECO:0000313" key="6">
    <source>
        <dbReference type="RefSeq" id="XP_070850682.1"/>
    </source>
</evidence>
<proteinExistence type="inferred from homology"/>
<feature type="chain" id="PRO_5047354579" evidence="3">
    <location>
        <begin position="18"/>
        <end position="301"/>
    </location>
</feature>
<dbReference type="SUPFAM" id="SSF50494">
    <property type="entry name" value="Trypsin-like serine proteases"/>
    <property type="match status" value="2"/>
</dbReference>
<evidence type="ECO:0000259" key="4">
    <source>
        <dbReference type="PROSITE" id="PS50240"/>
    </source>
</evidence>
<dbReference type="PRINTS" id="PR00722">
    <property type="entry name" value="CHYMOTRYPSIN"/>
</dbReference>
<keyword evidence="5" id="KW-1185">Reference proteome</keyword>
<dbReference type="PROSITE" id="PS50240">
    <property type="entry name" value="TRYPSIN_DOM"/>
    <property type="match status" value="1"/>
</dbReference>
<feature type="domain" description="Peptidase S1" evidence="4">
    <location>
        <begin position="26"/>
        <end position="298"/>
    </location>
</feature>
<keyword evidence="3" id="KW-0732">Signal</keyword>
<sequence>MKTSFGWFFLLLSHVSAYRFLEESCGTWPTYKPTNVAWLANIWNDTHFQCHGTLIHRRFVLTAARCIHLPGMNIGSHVEFGSAKYNVSILVAHKDYLQNDIGLLKLSRNVDFNGFVITNAQNLPEDASSLDVGLAETPRSYDEFRVLSIFKHPEFSQYYKNDIALLKLNRPVTFDKMSPVCMLALKNHQEQAESALFLTIFHYAQTENHITIVEKNVTLIDPLQCSNKVRNIIDQNQVCVQASQGMSYGNPGDILIKKIMYLGKEWIVLVGIVSYSSNGIQVFTNVMRHTDWITEIVTSNQ</sequence>
<dbReference type="Gene3D" id="2.40.10.10">
    <property type="entry name" value="Trypsin-like serine proteases"/>
    <property type="match status" value="2"/>
</dbReference>
<comment type="similarity">
    <text evidence="2">Belongs to the peptidase S1 family. CLIP subfamily.</text>
</comment>
<evidence type="ECO:0000313" key="5">
    <source>
        <dbReference type="Proteomes" id="UP001652628"/>
    </source>
</evidence>
<keyword evidence="1" id="KW-1015">Disulfide bond</keyword>
<dbReference type="GeneID" id="108008749"/>
<organism evidence="5 6">
    <name type="scientific">Drosophila suzukii</name>
    <name type="common">Spotted-wing drosophila fruit fly</name>
    <dbReference type="NCBI Taxonomy" id="28584"/>
    <lineage>
        <taxon>Eukaryota</taxon>
        <taxon>Metazoa</taxon>
        <taxon>Ecdysozoa</taxon>
        <taxon>Arthropoda</taxon>
        <taxon>Hexapoda</taxon>
        <taxon>Insecta</taxon>
        <taxon>Pterygota</taxon>
        <taxon>Neoptera</taxon>
        <taxon>Endopterygota</taxon>
        <taxon>Diptera</taxon>
        <taxon>Brachycera</taxon>
        <taxon>Muscomorpha</taxon>
        <taxon>Ephydroidea</taxon>
        <taxon>Drosophilidae</taxon>
        <taxon>Drosophila</taxon>
        <taxon>Sophophora</taxon>
    </lineage>
</organism>
<dbReference type="InterPro" id="IPR001254">
    <property type="entry name" value="Trypsin_dom"/>
</dbReference>
<dbReference type="PANTHER" id="PTHR24256">
    <property type="entry name" value="TRYPTASE-RELATED"/>
    <property type="match status" value="1"/>
</dbReference>
<dbReference type="InterPro" id="IPR043504">
    <property type="entry name" value="Peptidase_S1_PA_chymotrypsin"/>
</dbReference>
<dbReference type="Pfam" id="PF00089">
    <property type="entry name" value="Trypsin"/>
    <property type="match status" value="1"/>
</dbReference>
<dbReference type="RefSeq" id="XP_070850682.1">
    <property type="nucleotide sequence ID" value="XM_070994581.1"/>
</dbReference>
<accession>A0ABM4TL33</accession>
<dbReference type="InterPro" id="IPR051487">
    <property type="entry name" value="Ser/Thr_Proteases_Immune/Dev"/>
</dbReference>
<gene>
    <name evidence="6" type="primary">LOC108008749</name>
</gene>
<dbReference type="SMART" id="SM00020">
    <property type="entry name" value="Tryp_SPc"/>
    <property type="match status" value="1"/>
</dbReference>
<dbReference type="Proteomes" id="UP001652628">
    <property type="component" value="Chromosome 2R"/>
</dbReference>
<dbReference type="InterPro" id="IPR009003">
    <property type="entry name" value="Peptidase_S1_PA"/>
</dbReference>
<evidence type="ECO:0000256" key="2">
    <source>
        <dbReference type="ARBA" id="ARBA00024195"/>
    </source>
</evidence>
<name>A0ABM4TL33_DROSZ</name>
<reference evidence="6" key="1">
    <citation type="submission" date="2025-08" db="UniProtKB">
        <authorList>
            <consortium name="RefSeq"/>
        </authorList>
    </citation>
    <scope>IDENTIFICATION</scope>
</reference>
<keyword evidence="6" id="KW-0645">Protease</keyword>
<keyword evidence="6" id="KW-0378">Hydrolase</keyword>